<feature type="compositionally biased region" description="Low complexity" evidence="4">
    <location>
        <begin position="717"/>
        <end position="732"/>
    </location>
</feature>
<feature type="region of interest" description="Disordered" evidence="4">
    <location>
        <begin position="222"/>
        <end position="272"/>
    </location>
</feature>
<gene>
    <name evidence="5" type="ORF">HK105_206092</name>
</gene>
<feature type="compositionally biased region" description="Acidic residues" evidence="4">
    <location>
        <begin position="255"/>
        <end position="266"/>
    </location>
</feature>
<evidence type="ECO:0000256" key="2">
    <source>
        <dbReference type="ARBA" id="ARBA00022741"/>
    </source>
</evidence>
<dbReference type="Gene3D" id="3.40.50.300">
    <property type="entry name" value="P-loop containing nucleotide triphosphate hydrolases"/>
    <property type="match status" value="4"/>
</dbReference>
<feature type="region of interest" description="Disordered" evidence="4">
    <location>
        <begin position="715"/>
        <end position="737"/>
    </location>
</feature>
<protein>
    <recommendedName>
        <fullName evidence="7">Adenylate kinase</fullName>
    </recommendedName>
</protein>
<evidence type="ECO:0008006" key="7">
    <source>
        <dbReference type="Google" id="ProtNLM"/>
    </source>
</evidence>
<dbReference type="InterPro" id="IPR027417">
    <property type="entry name" value="P-loop_NTPase"/>
</dbReference>
<evidence type="ECO:0000256" key="3">
    <source>
        <dbReference type="ARBA" id="ARBA00022777"/>
    </source>
</evidence>
<dbReference type="Proteomes" id="UP001527925">
    <property type="component" value="Unassembled WGS sequence"/>
</dbReference>
<proteinExistence type="predicted"/>
<evidence type="ECO:0000313" key="5">
    <source>
        <dbReference type="EMBL" id="KAL2914320.1"/>
    </source>
</evidence>
<evidence type="ECO:0000256" key="1">
    <source>
        <dbReference type="ARBA" id="ARBA00022679"/>
    </source>
</evidence>
<feature type="region of interest" description="Disordered" evidence="4">
    <location>
        <begin position="1039"/>
        <end position="1063"/>
    </location>
</feature>
<keyword evidence="2" id="KW-0547">Nucleotide-binding</keyword>
<feature type="compositionally biased region" description="Basic and acidic residues" evidence="4">
    <location>
        <begin position="1050"/>
        <end position="1060"/>
    </location>
</feature>
<feature type="region of interest" description="Disordered" evidence="4">
    <location>
        <begin position="594"/>
        <end position="627"/>
    </location>
</feature>
<feature type="region of interest" description="Disordered" evidence="4">
    <location>
        <begin position="520"/>
        <end position="554"/>
    </location>
</feature>
<feature type="compositionally biased region" description="Gly residues" evidence="4">
    <location>
        <begin position="600"/>
        <end position="621"/>
    </location>
</feature>
<accession>A0ABR4N483</accession>
<dbReference type="InterPro" id="IPR000850">
    <property type="entry name" value="Adenylat/UMP-CMP_kin"/>
</dbReference>
<keyword evidence="3" id="KW-0418">Kinase</keyword>
<comment type="caution">
    <text evidence="5">The sequence shown here is derived from an EMBL/GenBank/DDBJ whole genome shotgun (WGS) entry which is preliminary data.</text>
</comment>
<dbReference type="PROSITE" id="PS00113">
    <property type="entry name" value="ADENYLATE_KINASE"/>
    <property type="match status" value="1"/>
</dbReference>
<evidence type="ECO:0000256" key="4">
    <source>
        <dbReference type="SAM" id="MobiDB-lite"/>
    </source>
</evidence>
<sequence length="1725" mass="186136">MELTQALIQEALASIPPPPSVPVTPRHVYFILGKPGCGKTTLAARLAAHTETKLVSPETCLAKALSDELSPNRPQLLEHLSNGGGITPEQIIKMMQETHATDEARFKGFVLDGLPCGLNTKKTIDPELLPLDMVVLHKLLQEHEATHVPVLVHLGISDDNLVRRRAAQWLDPVTNIGYPGQQVAYSRLRRAQGWVDGQEDEVAVAEAAAAVRANSADRDALADAGASGTGAGGDDTAAGAGAGEDAAEKEAAEKEELDVDSEDADAADARAASAAPQDAAALAARAKLRAQIAIKNKTTWPILSEQILDRLIKRPEDHPDASPLDLAEYAKYDRALSELRAKYFDMQHIIDLDATQHPDIVFDQLKKCLDARVFSLTNKPVEAKRLTPPEGGFKGLADADIIRYYSALNVEDGQPRRDIGCFGNYCPVSFYNSGALVLGDMTFAAAYRGAIYSFANEAFAEQFIDNPDKYLAKPLALPSMHVAILGAPLAGKSTAAKLLALRYGLALISVERILAKWESTEPVREAKEPGSGGSGSGGGGSGGGGKKESKAKAGSNAQLLGSAAAISPPESAGSGGTPATAAAAAAASTASAGGSAAASAGGGARTGSGNGSGGGGGGTGSGEKKKGEGNLFSKIAVKLRKGAVIPTEMLTEVVKYGIRQAETQGKAGRGWVLDGYPRTGEQAKSLIAAGVIPKFVVHLQNDLNSEMIEPRHSAVLTTPTGKPTTTSTAASTQSNVRNTAETDPIMAQPFYDSLYGGYKDEINEVVRVMEESEASIVTVPSDQTIPVLLNQVIAGVDPFVPKAAVLPLKSDGALEDELGATRDYCPVMLRSSNMMVKGNKAIGAKYLGRAYYFSTEEARAAFLKEPNTFVTDVKIPPPRIVFIGPTGSGKARARLRTTCIRQLSSQWGVPHVEFHPLILEYASTLEKELHDEVSAFAKDTLAIPSPILLDVLKHLFTAEPYASKGFLLEGFPHTKLDLEAAIRNSYVPDVFVMLKVDAEVGAKRAMPLRRREIDRLRKDAEDLAKASAAAAAAEGGDAAAAAAADDEDKDAAKSDGDDTKSSSTRQFMLTDEELFEELLSGIEKDNAQNTEYSAAIEALCPTPVIEITTSRCLRPVMALLNRKLRRYLEFRHCLFMSATPITTKQAEMYLKLGVKYYSPIGKYCPVTLKRTNRMAPESYGKKPVVFGDQIYFLKDMAAKRASRAEFVFNTLSYIRDSPPQPLVAPTAIVLGACKAGKSALAAKLAVEMDAVHLTVPTILQAIIDGKEVTALYEELKACLERGETVPDRLVIEAILLVTTRVTNGGRGWVLDGFPLTLEQATALEKTGFIPHTFVELDVGQDEIERRAAIDMAQDQSEEMPRMNLVEIIAARNQAYTADIDRIRALFEPTYSNWMRLDARRSKWALKDDVRSVLEQGVLRRQTYLDLKCQAKAAPIAGVGLSRTHVANNLGKFKDYCPVSYVDANELRRAYDMRYMAEFQEIFYCLCGPGELDAFLANPTAYTNGKDLPASLPEYRPKSDIKSLFPKQLELRGYCPVTFHEGPPGFSSIVLGSDECIVEYAGRIYAMRDAAQMDKFMRTPWKYTDLVLPSKLPPPHAPIGIAGLPIIGYLEQTVASSLMDGLTALGNAKPKHPFKSLDVSACEFLALHLKAHNPRSKEWVRKSYAKRLEAFKDRCELLRALTLAIAGRSGFVPVDQRPPDFDRKLDALLSLRPVPSEPSRGSAAEQ</sequence>
<feature type="compositionally biased region" description="Gly residues" evidence="4">
    <location>
        <begin position="530"/>
        <end position="544"/>
    </location>
</feature>
<name>A0ABR4N483_9FUNG</name>
<dbReference type="SUPFAM" id="SSF52540">
    <property type="entry name" value="P-loop containing nucleoside triphosphate hydrolases"/>
    <property type="match status" value="4"/>
</dbReference>
<dbReference type="InterPro" id="IPR033690">
    <property type="entry name" value="Adenylat_kinase_CS"/>
</dbReference>
<organism evidence="5 6">
    <name type="scientific">Polyrhizophydium stewartii</name>
    <dbReference type="NCBI Taxonomy" id="2732419"/>
    <lineage>
        <taxon>Eukaryota</taxon>
        <taxon>Fungi</taxon>
        <taxon>Fungi incertae sedis</taxon>
        <taxon>Chytridiomycota</taxon>
        <taxon>Chytridiomycota incertae sedis</taxon>
        <taxon>Chytridiomycetes</taxon>
        <taxon>Rhizophydiales</taxon>
        <taxon>Rhizophydiales incertae sedis</taxon>
        <taxon>Polyrhizophydium</taxon>
    </lineage>
</organism>
<dbReference type="PANTHER" id="PTHR23359">
    <property type="entry name" value="NUCLEOTIDE KINASE"/>
    <property type="match status" value="1"/>
</dbReference>
<keyword evidence="1" id="KW-0808">Transferase</keyword>
<dbReference type="Pfam" id="PF00406">
    <property type="entry name" value="ADK"/>
    <property type="match status" value="2"/>
</dbReference>
<reference evidence="5 6" key="1">
    <citation type="submission" date="2023-09" db="EMBL/GenBank/DDBJ databases">
        <title>Pangenome analysis of Batrachochytrium dendrobatidis and related Chytrids.</title>
        <authorList>
            <person name="Yacoub M.N."/>
            <person name="Stajich J.E."/>
            <person name="James T.Y."/>
        </authorList>
    </citation>
    <scope>NUCLEOTIDE SEQUENCE [LARGE SCALE GENOMIC DNA]</scope>
    <source>
        <strain evidence="5 6">JEL0888</strain>
    </source>
</reference>
<dbReference type="Gene3D" id="1.20.890.10">
    <property type="entry name" value="cAMP-dependent protein kinase regulatory subunit, dimerization-anchoring domain"/>
    <property type="match status" value="1"/>
</dbReference>
<dbReference type="EMBL" id="JADGIZ020000034">
    <property type="protein sequence ID" value="KAL2914320.1"/>
    <property type="molecule type" value="Genomic_DNA"/>
</dbReference>
<keyword evidence="6" id="KW-1185">Reference proteome</keyword>
<evidence type="ECO:0000313" key="6">
    <source>
        <dbReference type="Proteomes" id="UP001527925"/>
    </source>
</evidence>